<keyword evidence="1" id="KW-0472">Membrane</keyword>
<sequence>MMYLLRVLIPVIALAAVIAFTLSLYISSTEDPCADSDTYGEYQACQFLERAEERCESLKGTDIYTECLFK</sequence>
<comment type="caution">
    <text evidence="2">The sequence shown here is derived from an EMBL/GenBank/DDBJ whole genome shotgun (WGS) entry which is preliminary data.</text>
</comment>
<dbReference type="AlphaFoldDB" id="A0A0F9HYD7"/>
<accession>A0A0F9HYD7</accession>
<protein>
    <submittedName>
        <fullName evidence="2">Uncharacterized protein</fullName>
    </submittedName>
</protein>
<evidence type="ECO:0000313" key="2">
    <source>
        <dbReference type="EMBL" id="KKM20446.1"/>
    </source>
</evidence>
<keyword evidence="1" id="KW-0812">Transmembrane</keyword>
<gene>
    <name evidence="2" type="ORF">LCGC14_1645460</name>
</gene>
<dbReference type="EMBL" id="LAZR01013765">
    <property type="protein sequence ID" value="KKM20446.1"/>
    <property type="molecule type" value="Genomic_DNA"/>
</dbReference>
<name>A0A0F9HYD7_9ZZZZ</name>
<proteinExistence type="predicted"/>
<organism evidence="2">
    <name type="scientific">marine sediment metagenome</name>
    <dbReference type="NCBI Taxonomy" id="412755"/>
    <lineage>
        <taxon>unclassified sequences</taxon>
        <taxon>metagenomes</taxon>
        <taxon>ecological metagenomes</taxon>
    </lineage>
</organism>
<reference evidence="2" key="1">
    <citation type="journal article" date="2015" name="Nature">
        <title>Complex archaea that bridge the gap between prokaryotes and eukaryotes.</title>
        <authorList>
            <person name="Spang A."/>
            <person name="Saw J.H."/>
            <person name="Jorgensen S.L."/>
            <person name="Zaremba-Niedzwiedzka K."/>
            <person name="Martijn J."/>
            <person name="Lind A.E."/>
            <person name="van Eijk R."/>
            <person name="Schleper C."/>
            <person name="Guy L."/>
            <person name="Ettema T.J."/>
        </authorList>
    </citation>
    <scope>NUCLEOTIDE SEQUENCE</scope>
</reference>
<keyword evidence="1" id="KW-1133">Transmembrane helix</keyword>
<evidence type="ECO:0000256" key="1">
    <source>
        <dbReference type="SAM" id="Phobius"/>
    </source>
</evidence>
<feature type="transmembrane region" description="Helical" evidence="1">
    <location>
        <begin position="7"/>
        <end position="26"/>
    </location>
</feature>